<accession>A0A0C9VM68</accession>
<organism evidence="1 2">
    <name type="scientific">Sphaerobolus stellatus (strain SS14)</name>
    <dbReference type="NCBI Taxonomy" id="990650"/>
    <lineage>
        <taxon>Eukaryota</taxon>
        <taxon>Fungi</taxon>
        <taxon>Dikarya</taxon>
        <taxon>Basidiomycota</taxon>
        <taxon>Agaricomycotina</taxon>
        <taxon>Agaricomycetes</taxon>
        <taxon>Phallomycetidae</taxon>
        <taxon>Geastrales</taxon>
        <taxon>Sphaerobolaceae</taxon>
        <taxon>Sphaerobolus</taxon>
    </lineage>
</organism>
<gene>
    <name evidence="1" type="ORF">M422DRAFT_49726</name>
</gene>
<sequence length="122" mass="14040">MPEDVGEQLNERTINCNIPQIVISDYDDERYIVGCREKCYGNGGMRCELRRSVLSNAWIARKKYADEKLESELMGNLMMVWLARSTTCDGQREGMGLDVRMKKYSRISKIVRAVGLEGITRR</sequence>
<dbReference type="Proteomes" id="UP000054279">
    <property type="component" value="Unassembled WGS sequence"/>
</dbReference>
<protein>
    <submittedName>
        <fullName evidence="1">Uncharacterized protein</fullName>
    </submittedName>
</protein>
<name>A0A0C9VM68_SPHS4</name>
<dbReference type="AlphaFoldDB" id="A0A0C9VM68"/>
<evidence type="ECO:0000313" key="2">
    <source>
        <dbReference type="Proteomes" id="UP000054279"/>
    </source>
</evidence>
<keyword evidence="2" id="KW-1185">Reference proteome</keyword>
<reference evidence="1 2" key="1">
    <citation type="submission" date="2014-06" db="EMBL/GenBank/DDBJ databases">
        <title>Evolutionary Origins and Diversification of the Mycorrhizal Mutualists.</title>
        <authorList>
            <consortium name="DOE Joint Genome Institute"/>
            <consortium name="Mycorrhizal Genomics Consortium"/>
            <person name="Kohler A."/>
            <person name="Kuo A."/>
            <person name="Nagy L.G."/>
            <person name="Floudas D."/>
            <person name="Copeland A."/>
            <person name="Barry K.W."/>
            <person name="Cichocki N."/>
            <person name="Veneault-Fourrey C."/>
            <person name="LaButti K."/>
            <person name="Lindquist E.A."/>
            <person name="Lipzen A."/>
            <person name="Lundell T."/>
            <person name="Morin E."/>
            <person name="Murat C."/>
            <person name="Riley R."/>
            <person name="Ohm R."/>
            <person name="Sun H."/>
            <person name="Tunlid A."/>
            <person name="Henrissat B."/>
            <person name="Grigoriev I.V."/>
            <person name="Hibbett D.S."/>
            <person name="Martin F."/>
        </authorList>
    </citation>
    <scope>NUCLEOTIDE SEQUENCE [LARGE SCALE GENOMIC DNA]</scope>
    <source>
        <strain evidence="1 2">SS14</strain>
    </source>
</reference>
<proteinExistence type="predicted"/>
<dbReference type="EMBL" id="KN837155">
    <property type="protein sequence ID" value="KIJ38980.1"/>
    <property type="molecule type" value="Genomic_DNA"/>
</dbReference>
<evidence type="ECO:0000313" key="1">
    <source>
        <dbReference type="EMBL" id="KIJ38980.1"/>
    </source>
</evidence>
<dbReference type="HOGENOM" id="CLU_164946_0_0_1"/>